<sequence length="263" mass="28528">MLWLGVAYLGALGALLVTSLWSQNDFTGEIERIWTLDNFRSLLTVDVYRTITFRTLMVAAVVTVVDAVLAFPIALYMAKVASRRAQRLLVIAVLMPLWASYLVKAYAWRGMFSADGPIAWIAQPFGLDTPGYGLFATTVTLAYLWLPYMILPVFAGIERVPDSLFEASADLGAGSWQTLRRVVIPMAFPAIVAGSIFTFSLTMGDYIAVKIVGGTTQMLGNVVYDNQGAANNLPFAAAVATIPIVVMLGYLAAARRTGALENL</sequence>
<comment type="similarity">
    <text evidence="2">Belongs to the binding-protein-dependent transport system permease family. CysTW subfamily.</text>
</comment>
<evidence type="ECO:0000256" key="1">
    <source>
        <dbReference type="ARBA" id="ARBA00004651"/>
    </source>
</evidence>
<dbReference type="PANTHER" id="PTHR42929">
    <property type="entry name" value="INNER MEMBRANE ABC TRANSPORTER PERMEASE PROTEIN YDCU-RELATED-RELATED"/>
    <property type="match status" value="1"/>
</dbReference>
<dbReference type="AlphaFoldDB" id="A0A6L6XNV5"/>
<feature type="transmembrane region" description="Helical" evidence="8">
    <location>
        <begin position="88"/>
        <end position="107"/>
    </location>
</feature>
<name>A0A6L6XNV5_9ACTN</name>
<feature type="transmembrane region" description="Helical" evidence="8">
    <location>
        <begin position="187"/>
        <end position="213"/>
    </location>
</feature>
<dbReference type="Pfam" id="PF00528">
    <property type="entry name" value="BPD_transp_1"/>
    <property type="match status" value="1"/>
</dbReference>
<feature type="transmembrane region" description="Helical" evidence="8">
    <location>
        <begin position="51"/>
        <end position="76"/>
    </location>
</feature>
<dbReference type="InterPro" id="IPR000515">
    <property type="entry name" value="MetI-like"/>
</dbReference>
<keyword evidence="11" id="KW-1185">Reference proteome</keyword>
<evidence type="ECO:0000313" key="10">
    <source>
        <dbReference type="EMBL" id="MVQ48266.1"/>
    </source>
</evidence>
<dbReference type="CDD" id="cd06261">
    <property type="entry name" value="TM_PBP2"/>
    <property type="match status" value="1"/>
</dbReference>
<dbReference type="GO" id="GO:0005886">
    <property type="term" value="C:plasma membrane"/>
    <property type="evidence" value="ECO:0007669"/>
    <property type="project" value="UniProtKB-SubCell"/>
</dbReference>
<feature type="transmembrane region" description="Helical" evidence="8">
    <location>
        <begin position="233"/>
        <end position="253"/>
    </location>
</feature>
<dbReference type="EMBL" id="WSEK01000004">
    <property type="protein sequence ID" value="MVQ48266.1"/>
    <property type="molecule type" value="Genomic_DNA"/>
</dbReference>
<dbReference type="PROSITE" id="PS50928">
    <property type="entry name" value="ABC_TM1"/>
    <property type="match status" value="1"/>
</dbReference>
<evidence type="ECO:0000256" key="3">
    <source>
        <dbReference type="ARBA" id="ARBA00022448"/>
    </source>
</evidence>
<gene>
    <name evidence="10" type="ORF">GON03_03665</name>
</gene>
<protein>
    <submittedName>
        <fullName evidence="10">ABC transporter permease subunit</fullName>
    </submittedName>
</protein>
<dbReference type="Proteomes" id="UP000473525">
    <property type="component" value="Unassembled WGS sequence"/>
</dbReference>
<proteinExistence type="inferred from homology"/>
<dbReference type="InterPro" id="IPR035906">
    <property type="entry name" value="MetI-like_sf"/>
</dbReference>
<accession>A0A6L6XNV5</accession>
<evidence type="ECO:0000256" key="2">
    <source>
        <dbReference type="ARBA" id="ARBA00007069"/>
    </source>
</evidence>
<evidence type="ECO:0000256" key="4">
    <source>
        <dbReference type="ARBA" id="ARBA00022475"/>
    </source>
</evidence>
<dbReference type="Gene3D" id="1.10.3720.10">
    <property type="entry name" value="MetI-like"/>
    <property type="match status" value="1"/>
</dbReference>
<evidence type="ECO:0000256" key="5">
    <source>
        <dbReference type="ARBA" id="ARBA00022692"/>
    </source>
</evidence>
<organism evidence="10 11">
    <name type="scientific">Nocardioides agri</name>
    <dbReference type="NCBI Taxonomy" id="2682843"/>
    <lineage>
        <taxon>Bacteria</taxon>
        <taxon>Bacillati</taxon>
        <taxon>Actinomycetota</taxon>
        <taxon>Actinomycetes</taxon>
        <taxon>Propionibacteriales</taxon>
        <taxon>Nocardioidaceae</taxon>
        <taxon>Nocardioides</taxon>
    </lineage>
</organism>
<evidence type="ECO:0000259" key="9">
    <source>
        <dbReference type="PROSITE" id="PS50928"/>
    </source>
</evidence>
<dbReference type="SUPFAM" id="SSF161098">
    <property type="entry name" value="MetI-like"/>
    <property type="match status" value="1"/>
</dbReference>
<reference evidence="10 11" key="1">
    <citation type="submission" date="2019-12" db="EMBL/GenBank/DDBJ databases">
        <authorList>
            <person name="Huq M.A."/>
        </authorList>
    </citation>
    <scope>NUCLEOTIDE SEQUENCE [LARGE SCALE GENOMIC DNA]</scope>
    <source>
        <strain evidence="10 11">MAH-18</strain>
    </source>
</reference>
<feature type="transmembrane region" description="Helical" evidence="8">
    <location>
        <begin position="132"/>
        <end position="155"/>
    </location>
</feature>
<keyword evidence="4" id="KW-1003">Cell membrane</keyword>
<comment type="caution">
    <text evidence="10">The sequence shown here is derived from an EMBL/GenBank/DDBJ whole genome shotgun (WGS) entry which is preliminary data.</text>
</comment>
<evidence type="ECO:0000313" key="11">
    <source>
        <dbReference type="Proteomes" id="UP000473525"/>
    </source>
</evidence>
<dbReference type="GO" id="GO:0055085">
    <property type="term" value="P:transmembrane transport"/>
    <property type="evidence" value="ECO:0007669"/>
    <property type="project" value="InterPro"/>
</dbReference>
<evidence type="ECO:0000256" key="8">
    <source>
        <dbReference type="RuleBase" id="RU363032"/>
    </source>
</evidence>
<evidence type="ECO:0000256" key="6">
    <source>
        <dbReference type="ARBA" id="ARBA00022989"/>
    </source>
</evidence>
<comment type="subcellular location">
    <subcellularLocation>
        <location evidence="1 8">Cell membrane</location>
        <topology evidence="1 8">Multi-pass membrane protein</topology>
    </subcellularLocation>
</comment>
<feature type="domain" description="ABC transmembrane type-1" evidence="9">
    <location>
        <begin position="52"/>
        <end position="252"/>
    </location>
</feature>
<keyword evidence="3 8" id="KW-0813">Transport</keyword>
<dbReference type="PANTHER" id="PTHR42929:SF1">
    <property type="entry name" value="INNER MEMBRANE ABC TRANSPORTER PERMEASE PROTEIN YDCU-RELATED"/>
    <property type="match status" value="1"/>
</dbReference>
<evidence type="ECO:0000256" key="7">
    <source>
        <dbReference type="ARBA" id="ARBA00023136"/>
    </source>
</evidence>
<keyword evidence="7 8" id="KW-0472">Membrane</keyword>
<keyword evidence="5 8" id="KW-0812">Transmembrane</keyword>
<keyword evidence="6 8" id="KW-1133">Transmembrane helix</keyword>